<evidence type="ECO:0000256" key="9">
    <source>
        <dbReference type="ARBA" id="ARBA00022786"/>
    </source>
</evidence>
<reference evidence="17" key="1">
    <citation type="submission" date="2013-01" db="EMBL/GenBank/DDBJ databases">
        <title>Draft Genome Sequence of a Mulberry Tree, Morus notabilis C.K. Schneid.</title>
        <authorList>
            <person name="He N."/>
            <person name="Zhao S."/>
        </authorList>
    </citation>
    <scope>NUCLEOTIDE SEQUENCE</scope>
</reference>
<dbReference type="OrthoDB" id="547311at2759"/>
<keyword evidence="12" id="KW-0539">Nucleus</keyword>
<dbReference type="GO" id="GO:0051301">
    <property type="term" value="P:cell division"/>
    <property type="evidence" value="ECO:0007669"/>
    <property type="project" value="UniProtKB-KW"/>
</dbReference>
<dbReference type="InterPro" id="IPR026126">
    <property type="entry name" value="BABAM1"/>
</dbReference>
<dbReference type="GO" id="GO:0006281">
    <property type="term" value="P:DNA repair"/>
    <property type="evidence" value="ECO:0007669"/>
    <property type="project" value="UniProtKB-KW"/>
</dbReference>
<dbReference type="STRING" id="981085.W9R3G8"/>
<dbReference type="PANTHER" id="PTHR15660:SF1">
    <property type="entry name" value="BRISC AND BRCA1-A COMPLEX MEMBER 1"/>
    <property type="match status" value="1"/>
</dbReference>
<evidence type="ECO:0000256" key="8">
    <source>
        <dbReference type="ARBA" id="ARBA00022776"/>
    </source>
</evidence>
<evidence type="ECO:0000256" key="3">
    <source>
        <dbReference type="ARBA" id="ARBA00010809"/>
    </source>
</evidence>
<keyword evidence="17" id="KW-1185">Reference proteome</keyword>
<evidence type="ECO:0000313" key="16">
    <source>
        <dbReference type="EMBL" id="EXB66890.1"/>
    </source>
</evidence>
<protein>
    <recommendedName>
        <fullName evidence="4">BRISC and BRCA1-A complex member 1</fullName>
    </recommendedName>
    <alternativeName>
        <fullName evidence="14">Mediator of RAP80 interactions and targeting subunit of 40 kDa</fullName>
    </alternativeName>
    <alternativeName>
        <fullName evidence="15">New component of the BRCA1-A complex</fullName>
    </alternativeName>
</protein>
<keyword evidence="6" id="KW-0132">Cell division</keyword>
<evidence type="ECO:0000256" key="15">
    <source>
        <dbReference type="ARBA" id="ARBA00031038"/>
    </source>
</evidence>
<evidence type="ECO:0000256" key="1">
    <source>
        <dbReference type="ARBA" id="ARBA00004123"/>
    </source>
</evidence>
<dbReference type="GO" id="GO:0005737">
    <property type="term" value="C:cytoplasm"/>
    <property type="evidence" value="ECO:0007669"/>
    <property type="project" value="UniProtKB-SubCell"/>
</dbReference>
<keyword evidence="13" id="KW-0131">Cell cycle</keyword>
<dbReference type="Proteomes" id="UP000030645">
    <property type="component" value="Unassembled WGS sequence"/>
</dbReference>
<dbReference type="GO" id="GO:0070552">
    <property type="term" value="C:BRISC complex"/>
    <property type="evidence" value="ECO:0007669"/>
    <property type="project" value="InterPro"/>
</dbReference>
<gene>
    <name evidence="16" type="ORF">L484_019528</name>
</gene>
<evidence type="ECO:0000313" key="17">
    <source>
        <dbReference type="Proteomes" id="UP000030645"/>
    </source>
</evidence>
<dbReference type="AlphaFoldDB" id="W9R3G8"/>
<name>W9R3G8_9ROSA</name>
<accession>W9R3G8</accession>
<evidence type="ECO:0000256" key="10">
    <source>
        <dbReference type="ARBA" id="ARBA00022853"/>
    </source>
</evidence>
<keyword evidence="8" id="KW-0498">Mitosis</keyword>
<keyword evidence="10" id="KW-0156">Chromatin regulator</keyword>
<evidence type="ECO:0000256" key="11">
    <source>
        <dbReference type="ARBA" id="ARBA00023204"/>
    </source>
</evidence>
<evidence type="ECO:0000256" key="7">
    <source>
        <dbReference type="ARBA" id="ARBA00022763"/>
    </source>
</evidence>
<dbReference type="Gene3D" id="3.40.50.410">
    <property type="entry name" value="von Willebrand factor, type A domain"/>
    <property type="match status" value="1"/>
</dbReference>
<evidence type="ECO:0000256" key="4">
    <source>
        <dbReference type="ARBA" id="ARBA00019437"/>
    </source>
</evidence>
<keyword evidence="11" id="KW-0234">DNA repair</keyword>
<evidence type="ECO:0000256" key="2">
    <source>
        <dbReference type="ARBA" id="ARBA00004496"/>
    </source>
</evidence>
<evidence type="ECO:0000256" key="5">
    <source>
        <dbReference type="ARBA" id="ARBA00022490"/>
    </source>
</evidence>
<evidence type="ECO:0000256" key="13">
    <source>
        <dbReference type="ARBA" id="ARBA00023306"/>
    </source>
</evidence>
<dbReference type="eggNOG" id="ENOG502QPZP">
    <property type="taxonomic scope" value="Eukaryota"/>
</dbReference>
<comment type="subcellular location">
    <subcellularLocation>
        <location evidence="2">Cytoplasm</location>
    </subcellularLocation>
    <subcellularLocation>
        <location evidence="1">Nucleus</location>
    </subcellularLocation>
</comment>
<dbReference type="GO" id="GO:0045739">
    <property type="term" value="P:positive regulation of DNA repair"/>
    <property type="evidence" value="ECO:0007669"/>
    <property type="project" value="InterPro"/>
</dbReference>
<dbReference type="KEGG" id="mnt:21402467"/>
<organism evidence="16 17">
    <name type="scientific">Morus notabilis</name>
    <dbReference type="NCBI Taxonomy" id="981085"/>
    <lineage>
        <taxon>Eukaryota</taxon>
        <taxon>Viridiplantae</taxon>
        <taxon>Streptophyta</taxon>
        <taxon>Embryophyta</taxon>
        <taxon>Tracheophyta</taxon>
        <taxon>Spermatophyta</taxon>
        <taxon>Magnoliopsida</taxon>
        <taxon>eudicotyledons</taxon>
        <taxon>Gunneridae</taxon>
        <taxon>Pentapetalae</taxon>
        <taxon>rosids</taxon>
        <taxon>fabids</taxon>
        <taxon>Rosales</taxon>
        <taxon>Moraceae</taxon>
        <taxon>Moreae</taxon>
        <taxon>Morus</taxon>
    </lineage>
</organism>
<sequence length="257" mass="28843">MEGTEGEGSGSSRYNLRPCRLSNEDILFCIDVDPESLVEMKLSGPDGRPVTRLDSIKQAILLFINAKLTINPEHRFAFATLSKSPAWLRKEFSSDVESASEALRVLSATSSSGQADLTNLFRVAAHEAKKSRDMNRILRVILMYCRSSTRPQYQWPVNQKLFTLDVIYLHDKPTADNCPQEVFDSLVDALEHVSEYEGYIFESGQGLQRALFRRMCTLLAHPQQRCAQDYLDIPKSLVKASPPAEAMPEDTVPVSSQ</sequence>
<dbReference type="GO" id="GO:0006325">
    <property type="term" value="P:chromatin organization"/>
    <property type="evidence" value="ECO:0007669"/>
    <property type="project" value="UniProtKB-KW"/>
</dbReference>
<keyword evidence="5" id="KW-0963">Cytoplasm</keyword>
<dbReference type="EMBL" id="KE344557">
    <property type="protein sequence ID" value="EXB66890.1"/>
    <property type="molecule type" value="Genomic_DNA"/>
</dbReference>
<comment type="similarity">
    <text evidence="3">Belongs to the BABAM1 family.</text>
</comment>
<dbReference type="InterPro" id="IPR036465">
    <property type="entry name" value="vWFA_dom_sf"/>
</dbReference>
<dbReference type="CDD" id="cd21502">
    <property type="entry name" value="vWA_BABAM1"/>
    <property type="match status" value="1"/>
</dbReference>
<evidence type="ECO:0000256" key="6">
    <source>
        <dbReference type="ARBA" id="ARBA00022618"/>
    </source>
</evidence>
<evidence type="ECO:0000256" key="14">
    <source>
        <dbReference type="ARBA" id="ARBA00030984"/>
    </source>
</evidence>
<dbReference type="PANTHER" id="PTHR15660">
    <property type="entry name" value="BRISC AND BRCA1-A COMPLEX MEMBER 1"/>
    <property type="match status" value="1"/>
</dbReference>
<proteinExistence type="inferred from homology"/>
<dbReference type="SUPFAM" id="SSF53300">
    <property type="entry name" value="vWA-like"/>
    <property type="match status" value="1"/>
</dbReference>
<keyword evidence="9" id="KW-0833">Ubl conjugation pathway</keyword>
<evidence type="ECO:0000256" key="12">
    <source>
        <dbReference type="ARBA" id="ARBA00023242"/>
    </source>
</evidence>
<keyword evidence="7" id="KW-0227">DNA damage</keyword>